<dbReference type="PRINTS" id="PR00344">
    <property type="entry name" value="BCTRLSENSOR"/>
</dbReference>
<evidence type="ECO:0000256" key="2">
    <source>
        <dbReference type="ARBA" id="ARBA00012438"/>
    </source>
</evidence>
<dbReference type="SUPFAM" id="SSF55874">
    <property type="entry name" value="ATPase domain of HSP90 chaperone/DNA topoisomerase II/histidine kinase"/>
    <property type="match status" value="1"/>
</dbReference>
<keyword evidence="12" id="KW-1185">Reference proteome</keyword>
<dbReference type="RefSeq" id="WP_132777885.1">
    <property type="nucleotide sequence ID" value="NZ_SMBZ01000024.1"/>
</dbReference>
<dbReference type="InterPro" id="IPR003594">
    <property type="entry name" value="HATPase_dom"/>
</dbReference>
<gene>
    <name evidence="11" type="ORF">EDC17_102411</name>
</gene>
<dbReference type="PROSITE" id="PS50109">
    <property type="entry name" value="HIS_KIN"/>
    <property type="match status" value="1"/>
</dbReference>
<dbReference type="CDD" id="cd00075">
    <property type="entry name" value="HATPase"/>
    <property type="match status" value="1"/>
</dbReference>
<evidence type="ECO:0000256" key="3">
    <source>
        <dbReference type="ARBA" id="ARBA00022553"/>
    </source>
</evidence>
<dbReference type="CDD" id="cd00082">
    <property type="entry name" value="HisKA"/>
    <property type="match status" value="1"/>
</dbReference>
<dbReference type="AlphaFoldDB" id="A0A4R3VVV5"/>
<dbReference type="InterPro" id="IPR005467">
    <property type="entry name" value="His_kinase_dom"/>
</dbReference>
<keyword evidence="5 11" id="KW-0418">Kinase</keyword>
<evidence type="ECO:0000256" key="4">
    <source>
        <dbReference type="ARBA" id="ARBA00022679"/>
    </source>
</evidence>
<organism evidence="11 12">
    <name type="scientific">Sphingobacterium alimentarium</name>
    <dbReference type="NCBI Taxonomy" id="797292"/>
    <lineage>
        <taxon>Bacteria</taxon>
        <taxon>Pseudomonadati</taxon>
        <taxon>Bacteroidota</taxon>
        <taxon>Sphingobacteriia</taxon>
        <taxon>Sphingobacteriales</taxon>
        <taxon>Sphingobacteriaceae</taxon>
        <taxon>Sphingobacterium</taxon>
    </lineage>
</organism>
<dbReference type="InterPro" id="IPR004358">
    <property type="entry name" value="Sig_transdc_His_kin-like_C"/>
</dbReference>
<protein>
    <recommendedName>
        <fullName evidence="2">histidine kinase</fullName>
        <ecNumber evidence="2">2.7.13.3</ecNumber>
    </recommendedName>
</protein>
<dbReference type="Gene3D" id="1.10.287.130">
    <property type="match status" value="1"/>
</dbReference>
<dbReference type="PANTHER" id="PTHR43711:SF26">
    <property type="entry name" value="SENSOR HISTIDINE KINASE RCSC"/>
    <property type="match status" value="1"/>
</dbReference>
<evidence type="ECO:0000256" key="6">
    <source>
        <dbReference type="ARBA" id="ARBA00023012"/>
    </source>
</evidence>
<sequence length="424" mass="48090">MGSSHLLLASIALKRKNPDLAQSLLDDLHIYITENKAFHILNLFDEEILQLRSQVRNVRSNNFIELDSLRGDSYENLLLARQKVREELNIKYETEKKELENANLALKNKIQESKAQLGKAITLILIVFALALVIFIFSLKKKNKAIIKSQKSIEKQASQLAHQNTLLKQSEAFKAKLFSIVSHDLKSPINSLKIFVDLSSQKNLSSEDFDYLMENLKQELDITSSLLDDLLYWSKAQMQTNSIAWSNFDLSAVVNKCIYTLSPNIKLKQLKIKNLLNQNLIIWGDEKRCEFIVRNILHNAIKYSEFYKEIEIGVFENTSSWDFYIKDNGIGISEDRLEKLFESNFSKGGTKGTLDEQGAGIGLLLCNDFVESLYWKLHVESKLAAGTIFHISIPKNPASASSSAGTQPQVQASKPIKNPIHSKI</sequence>
<comment type="caution">
    <text evidence="11">The sequence shown here is derived from an EMBL/GenBank/DDBJ whole genome shotgun (WGS) entry which is preliminary data.</text>
</comment>
<feature type="transmembrane region" description="Helical" evidence="9">
    <location>
        <begin position="120"/>
        <end position="139"/>
    </location>
</feature>
<dbReference type="GO" id="GO:0000155">
    <property type="term" value="F:phosphorelay sensor kinase activity"/>
    <property type="evidence" value="ECO:0007669"/>
    <property type="project" value="InterPro"/>
</dbReference>
<evidence type="ECO:0000256" key="7">
    <source>
        <dbReference type="SAM" id="Coils"/>
    </source>
</evidence>
<dbReference type="Gene3D" id="3.30.565.10">
    <property type="entry name" value="Histidine kinase-like ATPase, C-terminal domain"/>
    <property type="match status" value="1"/>
</dbReference>
<dbReference type="InterPro" id="IPR036097">
    <property type="entry name" value="HisK_dim/P_sf"/>
</dbReference>
<feature type="coiled-coil region" evidence="7">
    <location>
        <begin position="85"/>
        <end position="116"/>
    </location>
</feature>
<keyword evidence="7" id="KW-0175">Coiled coil</keyword>
<dbReference type="SMART" id="SM00388">
    <property type="entry name" value="HisKA"/>
    <property type="match status" value="1"/>
</dbReference>
<name>A0A4R3VVV5_9SPHI</name>
<keyword evidence="9" id="KW-1133">Transmembrane helix</keyword>
<dbReference type="InterPro" id="IPR003661">
    <property type="entry name" value="HisK_dim/P_dom"/>
</dbReference>
<evidence type="ECO:0000313" key="11">
    <source>
        <dbReference type="EMBL" id="TCV12244.1"/>
    </source>
</evidence>
<feature type="domain" description="Histidine kinase" evidence="10">
    <location>
        <begin position="180"/>
        <end position="397"/>
    </location>
</feature>
<evidence type="ECO:0000256" key="8">
    <source>
        <dbReference type="SAM" id="MobiDB-lite"/>
    </source>
</evidence>
<evidence type="ECO:0000256" key="5">
    <source>
        <dbReference type="ARBA" id="ARBA00022777"/>
    </source>
</evidence>
<keyword evidence="3" id="KW-0597">Phosphoprotein</keyword>
<dbReference type="Pfam" id="PF02518">
    <property type="entry name" value="HATPase_c"/>
    <property type="match status" value="1"/>
</dbReference>
<dbReference type="InterPro" id="IPR050736">
    <property type="entry name" value="Sensor_HK_Regulatory"/>
</dbReference>
<evidence type="ECO:0000256" key="9">
    <source>
        <dbReference type="SAM" id="Phobius"/>
    </source>
</evidence>
<keyword evidence="9" id="KW-0812">Transmembrane</keyword>
<reference evidence="11 12" key="1">
    <citation type="submission" date="2019-03" db="EMBL/GenBank/DDBJ databases">
        <title>Genomic Encyclopedia of Type Strains, Phase IV (KMG-IV): sequencing the most valuable type-strain genomes for metagenomic binning, comparative biology and taxonomic classification.</title>
        <authorList>
            <person name="Goeker M."/>
        </authorList>
    </citation>
    <scope>NUCLEOTIDE SEQUENCE [LARGE SCALE GENOMIC DNA]</scope>
    <source>
        <strain evidence="11 12">DSM 22362</strain>
    </source>
</reference>
<feature type="compositionally biased region" description="Polar residues" evidence="8">
    <location>
        <begin position="400"/>
        <end position="412"/>
    </location>
</feature>
<accession>A0A4R3VVV5</accession>
<dbReference type="Proteomes" id="UP000295197">
    <property type="component" value="Unassembled WGS sequence"/>
</dbReference>
<dbReference type="InterPro" id="IPR036890">
    <property type="entry name" value="HATPase_C_sf"/>
</dbReference>
<proteinExistence type="predicted"/>
<dbReference type="PANTHER" id="PTHR43711">
    <property type="entry name" value="TWO-COMPONENT HISTIDINE KINASE"/>
    <property type="match status" value="1"/>
</dbReference>
<evidence type="ECO:0000256" key="1">
    <source>
        <dbReference type="ARBA" id="ARBA00000085"/>
    </source>
</evidence>
<keyword evidence="6" id="KW-0902">Two-component regulatory system</keyword>
<dbReference type="EMBL" id="SMBZ01000024">
    <property type="protein sequence ID" value="TCV12244.1"/>
    <property type="molecule type" value="Genomic_DNA"/>
</dbReference>
<evidence type="ECO:0000259" key="10">
    <source>
        <dbReference type="PROSITE" id="PS50109"/>
    </source>
</evidence>
<keyword evidence="9" id="KW-0472">Membrane</keyword>
<evidence type="ECO:0000313" key="12">
    <source>
        <dbReference type="Proteomes" id="UP000295197"/>
    </source>
</evidence>
<dbReference type="EC" id="2.7.13.3" evidence="2"/>
<feature type="region of interest" description="Disordered" evidence="8">
    <location>
        <begin position="400"/>
        <end position="424"/>
    </location>
</feature>
<keyword evidence="4" id="KW-0808">Transferase</keyword>
<dbReference type="SMART" id="SM00387">
    <property type="entry name" value="HATPase_c"/>
    <property type="match status" value="1"/>
</dbReference>
<dbReference type="Pfam" id="PF00512">
    <property type="entry name" value="HisKA"/>
    <property type="match status" value="1"/>
</dbReference>
<dbReference type="OrthoDB" id="9810447at2"/>
<comment type="catalytic activity">
    <reaction evidence="1">
        <text>ATP + protein L-histidine = ADP + protein N-phospho-L-histidine.</text>
        <dbReference type="EC" id="2.7.13.3"/>
    </reaction>
</comment>
<dbReference type="SUPFAM" id="SSF47384">
    <property type="entry name" value="Homodimeric domain of signal transducing histidine kinase"/>
    <property type="match status" value="1"/>
</dbReference>